<dbReference type="GO" id="GO:0005737">
    <property type="term" value="C:cytoplasm"/>
    <property type="evidence" value="ECO:0007669"/>
    <property type="project" value="UniProtKB-SubCell"/>
</dbReference>
<dbReference type="CDD" id="cd17536">
    <property type="entry name" value="REC_YesN-like"/>
    <property type="match status" value="1"/>
</dbReference>
<evidence type="ECO:0000256" key="8">
    <source>
        <dbReference type="PROSITE-ProRule" id="PRU00169"/>
    </source>
</evidence>
<evidence type="ECO:0000256" key="7">
    <source>
        <dbReference type="ARBA" id="ARBA00023163"/>
    </source>
</evidence>
<dbReference type="Gene3D" id="3.40.50.2300">
    <property type="match status" value="1"/>
</dbReference>
<reference evidence="11 12" key="1">
    <citation type="submission" date="2018-07" db="EMBL/GenBank/DDBJ databases">
        <title>Genomic Encyclopedia of Type Strains, Phase III (KMG-III): the genomes of soil and plant-associated and newly described type strains.</title>
        <authorList>
            <person name="Whitman W."/>
        </authorList>
    </citation>
    <scope>NUCLEOTIDE SEQUENCE [LARGE SCALE GENOMIC DNA]</scope>
    <source>
        <strain evidence="11 12">CECT 7287</strain>
    </source>
</reference>
<dbReference type="InterPro" id="IPR051552">
    <property type="entry name" value="HptR"/>
</dbReference>
<evidence type="ECO:0000256" key="5">
    <source>
        <dbReference type="ARBA" id="ARBA00023015"/>
    </source>
</evidence>
<protein>
    <submittedName>
        <fullName evidence="11">AraC family two component transcriptional regulator</fullName>
    </submittedName>
</protein>
<dbReference type="AlphaFoldDB" id="A0A3D9KN19"/>
<keyword evidence="2" id="KW-0963">Cytoplasm</keyword>
<sequence>MFRVIIADDEYDIRAGLKRIIDWKEHGFVIVGEAGDGEEALELYLAEKPNLLITDIKMPAMNGLELTRKVKERNPDAKIIILSGYDDFGYARDAIRYGVNSYLLKPIDPAELIAELADVKTDLQEELNASYEERKKSEWIHDYFFRKLVKGESVQEDMSKSTRWHTLLQRHYFAVLLVELSEYGEQLLELPESEIRLKKFAVRNILEEMLRDSGVGALFEVSDDQFGVLLAGDDIQLSEKSVEALCRRMVECTELYTKESIHIGIGRTVGQIERIPQSYDNAREALGLRFFGGAERIYSGYEVNGSLDAWSLEWNPDRLCAAVKELDKAQAAAELERLLAELSRRSATPATVRLALLQATIRLSDVVVEAGGDWKGLYGNLFPDADWIAQTRSEAELRRRLGELVDTIALFLERTRNEPPESGIERIVAYIRDHYWEEINLKKLANLFYINSGYLGQLFKKETGQYFNDYMNRIRVDEATRLLKDPRLSIAEISEKVGYKNTNHLYLNFKNLTGMNPGDYRKIMQEKRNSNDESSK</sequence>
<dbReference type="InterPro" id="IPR001789">
    <property type="entry name" value="Sig_transdc_resp-reg_receiver"/>
</dbReference>
<evidence type="ECO:0000313" key="12">
    <source>
        <dbReference type="Proteomes" id="UP000256977"/>
    </source>
</evidence>
<dbReference type="GO" id="GO:0000160">
    <property type="term" value="P:phosphorelay signal transduction system"/>
    <property type="evidence" value="ECO:0007669"/>
    <property type="project" value="UniProtKB-KW"/>
</dbReference>
<dbReference type="Proteomes" id="UP000256977">
    <property type="component" value="Unassembled WGS sequence"/>
</dbReference>
<keyword evidence="5" id="KW-0805">Transcription regulation</keyword>
<dbReference type="Pfam" id="PF17853">
    <property type="entry name" value="GGDEF_2"/>
    <property type="match status" value="1"/>
</dbReference>
<dbReference type="EMBL" id="QRDZ01000002">
    <property type="protein sequence ID" value="RED87880.1"/>
    <property type="molecule type" value="Genomic_DNA"/>
</dbReference>
<dbReference type="PANTHER" id="PTHR42713">
    <property type="entry name" value="HISTIDINE KINASE-RELATED"/>
    <property type="match status" value="1"/>
</dbReference>
<dbReference type="InterPro" id="IPR011006">
    <property type="entry name" value="CheY-like_superfamily"/>
</dbReference>
<keyword evidence="12" id="KW-1185">Reference proteome</keyword>
<dbReference type="InterPro" id="IPR018062">
    <property type="entry name" value="HTH_AraC-typ_CS"/>
</dbReference>
<feature type="modified residue" description="4-aspartylphosphate" evidence="8">
    <location>
        <position position="55"/>
    </location>
</feature>
<evidence type="ECO:0000259" key="9">
    <source>
        <dbReference type="PROSITE" id="PS01124"/>
    </source>
</evidence>
<dbReference type="SUPFAM" id="SSF52172">
    <property type="entry name" value="CheY-like"/>
    <property type="match status" value="1"/>
</dbReference>
<feature type="domain" description="HTH araC/xylS-type" evidence="9">
    <location>
        <begin position="425"/>
        <end position="523"/>
    </location>
</feature>
<dbReference type="GO" id="GO:0003700">
    <property type="term" value="F:DNA-binding transcription factor activity"/>
    <property type="evidence" value="ECO:0007669"/>
    <property type="project" value="InterPro"/>
</dbReference>
<dbReference type="GO" id="GO:0043565">
    <property type="term" value="F:sequence-specific DNA binding"/>
    <property type="evidence" value="ECO:0007669"/>
    <property type="project" value="InterPro"/>
</dbReference>
<gene>
    <name evidence="11" type="ORF">DFP98_102362</name>
</gene>
<evidence type="ECO:0000256" key="4">
    <source>
        <dbReference type="ARBA" id="ARBA00023012"/>
    </source>
</evidence>
<keyword evidence="7" id="KW-0804">Transcription</keyword>
<dbReference type="RefSeq" id="WP_181917474.1">
    <property type="nucleotide sequence ID" value="NZ_QRDZ01000002.1"/>
</dbReference>
<evidence type="ECO:0000259" key="10">
    <source>
        <dbReference type="PROSITE" id="PS50110"/>
    </source>
</evidence>
<dbReference type="Pfam" id="PF12833">
    <property type="entry name" value="HTH_18"/>
    <property type="match status" value="1"/>
</dbReference>
<dbReference type="SMART" id="SM00342">
    <property type="entry name" value="HTH_ARAC"/>
    <property type="match status" value="1"/>
</dbReference>
<evidence type="ECO:0000256" key="6">
    <source>
        <dbReference type="ARBA" id="ARBA00023125"/>
    </source>
</evidence>
<dbReference type="Gene3D" id="1.10.10.60">
    <property type="entry name" value="Homeodomain-like"/>
    <property type="match status" value="2"/>
</dbReference>
<keyword evidence="3 8" id="KW-0597">Phosphoprotein</keyword>
<comment type="subcellular location">
    <subcellularLocation>
        <location evidence="1">Cytoplasm</location>
    </subcellularLocation>
</comment>
<dbReference type="Pfam" id="PF00072">
    <property type="entry name" value="Response_reg"/>
    <property type="match status" value="1"/>
</dbReference>
<proteinExistence type="predicted"/>
<name>A0A3D9KN19_9BACL</name>
<dbReference type="PROSITE" id="PS50110">
    <property type="entry name" value="RESPONSE_REGULATORY"/>
    <property type="match status" value="1"/>
</dbReference>
<dbReference type="InterPro" id="IPR041522">
    <property type="entry name" value="CdaR_GGDEF"/>
</dbReference>
<dbReference type="SUPFAM" id="SSF46689">
    <property type="entry name" value="Homeodomain-like"/>
    <property type="match status" value="2"/>
</dbReference>
<dbReference type="PROSITE" id="PS00041">
    <property type="entry name" value="HTH_ARAC_FAMILY_1"/>
    <property type="match status" value="1"/>
</dbReference>
<dbReference type="PANTHER" id="PTHR42713:SF3">
    <property type="entry name" value="TRANSCRIPTIONAL REGULATORY PROTEIN HPTR"/>
    <property type="match status" value="1"/>
</dbReference>
<keyword evidence="4" id="KW-0902">Two-component regulatory system</keyword>
<dbReference type="SMART" id="SM00448">
    <property type="entry name" value="REC"/>
    <property type="match status" value="1"/>
</dbReference>
<dbReference type="InterPro" id="IPR018060">
    <property type="entry name" value="HTH_AraC"/>
</dbReference>
<evidence type="ECO:0000256" key="2">
    <source>
        <dbReference type="ARBA" id="ARBA00022490"/>
    </source>
</evidence>
<feature type="domain" description="Response regulatory" evidence="10">
    <location>
        <begin position="3"/>
        <end position="120"/>
    </location>
</feature>
<accession>A0A3D9KN19</accession>
<dbReference type="PROSITE" id="PS01124">
    <property type="entry name" value="HTH_ARAC_FAMILY_2"/>
    <property type="match status" value="1"/>
</dbReference>
<comment type="caution">
    <text evidence="11">The sequence shown here is derived from an EMBL/GenBank/DDBJ whole genome shotgun (WGS) entry which is preliminary data.</text>
</comment>
<organism evidence="11 12">
    <name type="scientific">Cohnella phaseoli</name>
    <dbReference type="NCBI Taxonomy" id="456490"/>
    <lineage>
        <taxon>Bacteria</taxon>
        <taxon>Bacillati</taxon>
        <taxon>Bacillota</taxon>
        <taxon>Bacilli</taxon>
        <taxon>Bacillales</taxon>
        <taxon>Paenibacillaceae</taxon>
        <taxon>Cohnella</taxon>
    </lineage>
</organism>
<evidence type="ECO:0000256" key="3">
    <source>
        <dbReference type="ARBA" id="ARBA00022553"/>
    </source>
</evidence>
<evidence type="ECO:0000256" key="1">
    <source>
        <dbReference type="ARBA" id="ARBA00004496"/>
    </source>
</evidence>
<keyword evidence="6" id="KW-0238">DNA-binding</keyword>
<evidence type="ECO:0000313" key="11">
    <source>
        <dbReference type="EMBL" id="RED87880.1"/>
    </source>
</evidence>
<dbReference type="InterPro" id="IPR009057">
    <property type="entry name" value="Homeodomain-like_sf"/>
</dbReference>